<reference evidence="1 2" key="1">
    <citation type="journal article" date="2019" name="Nat. Med.">
        <title>A library of human gut bacterial isolates paired with longitudinal multiomics data enables mechanistic microbiome research.</title>
        <authorList>
            <person name="Poyet M."/>
            <person name="Groussin M."/>
            <person name="Gibbons S.M."/>
            <person name="Avila-Pacheco J."/>
            <person name="Jiang X."/>
            <person name="Kearney S.M."/>
            <person name="Perrotta A.R."/>
            <person name="Berdy B."/>
            <person name="Zhao S."/>
            <person name="Lieberman T.D."/>
            <person name="Swanson P.K."/>
            <person name="Smith M."/>
            <person name="Roesemann S."/>
            <person name="Alexander J.E."/>
            <person name="Rich S.A."/>
            <person name="Livny J."/>
            <person name="Vlamakis H."/>
            <person name="Clish C."/>
            <person name="Bullock K."/>
            <person name="Deik A."/>
            <person name="Scott J."/>
            <person name="Pierce K.A."/>
            <person name="Xavier R.J."/>
            <person name="Alm E.J."/>
        </authorList>
    </citation>
    <scope>NUCLEOTIDE SEQUENCE [LARGE SCALE GENOMIC DNA]</scope>
    <source>
        <strain evidence="1 2">BIOML-A98</strain>
    </source>
</reference>
<proteinExistence type="predicted"/>
<protein>
    <submittedName>
        <fullName evidence="1">PH domain-containing protein</fullName>
    </submittedName>
</protein>
<evidence type="ECO:0000313" key="2">
    <source>
        <dbReference type="Proteomes" id="UP000462015"/>
    </source>
</evidence>
<dbReference type="InterPro" id="IPR005182">
    <property type="entry name" value="YdbS-like_PH"/>
</dbReference>
<dbReference type="AlphaFoldDB" id="A0A6I1BAV6"/>
<gene>
    <name evidence="1" type="ORF">GAY12_18010</name>
</gene>
<accession>A0A6I1BAV6</accession>
<organism evidence="1 2">
    <name type="scientific">Phocaeicola vulgatus</name>
    <name type="common">Bacteroides vulgatus</name>
    <dbReference type="NCBI Taxonomy" id="821"/>
    <lineage>
        <taxon>Bacteria</taxon>
        <taxon>Pseudomonadati</taxon>
        <taxon>Bacteroidota</taxon>
        <taxon>Bacteroidia</taxon>
        <taxon>Bacteroidales</taxon>
        <taxon>Bacteroidaceae</taxon>
        <taxon>Phocaeicola</taxon>
    </lineage>
</organism>
<sequence length="163" mass="18925">MQKNRPSNRSLTYTPHNGQFIIDELPTLLLCTAAWVYGGMEGLPLTVAAVSAAAALTLLLLYRYIYLRRIRYSIGTEQIISEHGILYRKVDYMELYRIVDFQEHQSLLQQLCGLKTVRILSMDRNTPRLDLIGIRCREDIVSIIRERVEINKRNKGIYEITNH</sequence>
<evidence type="ECO:0000313" key="1">
    <source>
        <dbReference type="EMBL" id="KAB6631836.1"/>
    </source>
</evidence>
<dbReference type="Pfam" id="PF03703">
    <property type="entry name" value="bPH_2"/>
    <property type="match status" value="1"/>
</dbReference>
<comment type="caution">
    <text evidence="1">The sequence shown here is derived from an EMBL/GenBank/DDBJ whole genome shotgun (WGS) entry which is preliminary data.</text>
</comment>
<dbReference type="EMBL" id="WDAL01000042">
    <property type="protein sequence ID" value="KAB6631836.1"/>
    <property type="molecule type" value="Genomic_DNA"/>
</dbReference>
<dbReference type="Proteomes" id="UP000462015">
    <property type="component" value="Unassembled WGS sequence"/>
</dbReference>
<name>A0A6I1BAV6_PHOVU</name>